<evidence type="ECO:0000313" key="3">
    <source>
        <dbReference type="Proteomes" id="UP000289200"/>
    </source>
</evidence>
<dbReference type="Pfam" id="PF13975">
    <property type="entry name" value="gag-asp_proteas"/>
    <property type="match status" value="1"/>
</dbReference>
<accession>A0A3S4F818</accession>
<dbReference type="AlphaFoldDB" id="A0A3S4F818"/>
<keyword evidence="1" id="KW-0812">Transmembrane</keyword>
<evidence type="ECO:0008006" key="4">
    <source>
        <dbReference type="Google" id="ProtNLM"/>
    </source>
</evidence>
<organism evidence="2 3">
    <name type="scientific">Rhodoplanes serenus</name>
    <dbReference type="NCBI Taxonomy" id="200615"/>
    <lineage>
        <taxon>Bacteria</taxon>
        <taxon>Pseudomonadati</taxon>
        <taxon>Pseudomonadota</taxon>
        <taxon>Alphaproteobacteria</taxon>
        <taxon>Hyphomicrobiales</taxon>
        <taxon>Nitrobacteraceae</taxon>
        <taxon>Rhodoplanes</taxon>
    </lineage>
</organism>
<dbReference type="PROSITE" id="PS00141">
    <property type="entry name" value="ASP_PROTEASE"/>
    <property type="match status" value="1"/>
</dbReference>
<reference evidence="3" key="1">
    <citation type="submission" date="2018-10" db="EMBL/GenBank/DDBJ databases">
        <authorList>
            <person name="Peiro R."/>
            <person name="Begona"/>
            <person name="Cbmso G."/>
            <person name="Lopez M."/>
            <person name="Gonzalez S."/>
            <person name="Sacristan E."/>
            <person name="Castillo E."/>
        </authorList>
    </citation>
    <scope>NUCLEOTIDE SEQUENCE [LARGE SCALE GENOMIC DNA]</scope>
</reference>
<evidence type="ECO:0000313" key="2">
    <source>
        <dbReference type="EMBL" id="VCU07820.1"/>
    </source>
</evidence>
<keyword evidence="3" id="KW-1185">Reference proteome</keyword>
<dbReference type="InterPro" id="IPR034122">
    <property type="entry name" value="Retropepsin-like_bacterial"/>
</dbReference>
<dbReference type="InterPro" id="IPR021109">
    <property type="entry name" value="Peptidase_aspartic_dom_sf"/>
</dbReference>
<gene>
    <name evidence="2" type="ORF">RHODGE_RHODGE_00886</name>
</gene>
<feature type="transmembrane region" description="Helical" evidence="1">
    <location>
        <begin position="6"/>
        <end position="30"/>
    </location>
</feature>
<keyword evidence="1" id="KW-0472">Membrane</keyword>
<dbReference type="GO" id="GO:0004190">
    <property type="term" value="F:aspartic-type endopeptidase activity"/>
    <property type="evidence" value="ECO:0007669"/>
    <property type="project" value="InterPro"/>
</dbReference>
<evidence type="ECO:0000256" key="1">
    <source>
        <dbReference type="SAM" id="Phobius"/>
    </source>
</evidence>
<protein>
    <recommendedName>
        <fullName evidence="4">TIGR02281 family clan AA aspartic protease</fullName>
    </recommendedName>
</protein>
<dbReference type="EMBL" id="UWOC01000059">
    <property type="protein sequence ID" value="VCU07820.1"/>
    <property type="molecule type" value="Genomic_DNA"/>
</dbReference>
<dbReference type="NCBIfam" id="TIGR02281">
    <property type="entry name" value="clan_AA_DTGA"/>
    <property type="match status" value="1"/>
</dbReference>
<dbReference type="Gene3D" id="2.40.70.10">
    <property type="entry name" value="Acid Proteases"/>
    <property type="match status" value="1"/>
</dbReference>
<dbReference type="GO" id="GO:0006508">
    <property type="term" value="P:proteolysis"/>
    <property type="evidence" value="ECO:0007669"/>
    <property type="project" value="InterPro"/>
</dbReference>
<name>A0A3S4F818_9BRAD</name>
<dbReference type="SUPFAM" id="SSF50630">
    <property type="entry name" value="Acid proteases"/>
    <property type="match status" value="1"/>
</dbReference>
<dbReference type="Proteomes" id="UP000289200">
    <property type="component" value="Unassembled WGS sequence"/>
</dbReference>
<sequence length="183" mass="19326">MLHSGILIGVTVMRSILVFALLALGLAALVPRLYLDTAPRPQPAAAAVPAAAPVAAPAASAYRTLVLKRDERGHFQVDGRLDGRRMSFLVDTGASVIALRASEAARLGIRPAGRDFTAKVSTANGSVMAAPAEIGRVEIGDIVVSRVAALVLPDEALGQNLLGMSFLSRIRFEHRNGRLILEQ</sequence>
<comment type="caution">
    <text evidence="2">The sequence shown here is derived from an EMBL/GenBank/DDBJ whole genome shotgun (WGS) entry which is preliminary data.</text>
</comment>
<keyword evidence="1" id="KW-1133">Transmembrane helix</keyword>
<dbReference type="CDD" id="cd05483">
    <property type="entry name" value="retropepsin_like_bacteria"/>
    <property type="match status" value="1"/>
</dbReference>
<proteinExistence type="predicted"/>
<dbReference type="InterPro" id="IPR011969">
    <property type="entry name" value="Clan_AA_Asp_peptidase_C"/>
</dbReference>
<dbReference type="InterPro" id="IPR001969">
    <property type="entry name" value="Aspartic_peptidase_AS"/>
</dbReference>